<evidence type="ECO:0000313" key="8">
    <source>
        <dbReference type="Proteomes" id="UP000028059"/>
    </source>
</evidence>
<evidence type="ECO:0000256" key="4">
    <source>
        <dbReference type="ARBA" id="ARBA00023014"/>
    </source>
</evidence>
<keyword evidence="1" id="KW-0001">2Fe-2S</keyword>
<dbReference type="AlphaFoldDB" id="A0A081RPQ6"/>
<keyword evidence="7" id="KW-0560">Oxidoreductase</keyword>
<reference evidence="7 8" key="1">
    <citation type="submission" date="2014-06" db="EMBL/GenBank/DDBJ databases">
        <authorList>
            <person name="Ngugi D.K."/>
            <person name="Blom J."/>
            <person name="Alam I."/>
            <person name="Rashid M."/>
            <person name="Ba Alawi W."/>
            <person name="Zhang G."/>
            <person name="Hikmawan T."/>
            <person name="Guan Y."/>
            <person name="Antunes A."/>
            <person name="Siam R."/>
            <person name="ElDorry H."/>
            <person name="Bajic V."/>
            <person name="Stingl U."/>
        </authorList>
    </citation>
    <scope>NUCLEOTIDE SEQUENCE [LARGE SCALE GENOMIC DNA]</scope>
    <source>
        <strain evidence="7">SCGC AAA799-N04</strain>
    </source>
</reference>
<dbReference type="PANTHER" id="PTHR21496:SF0">
    <property type="entry name" value="RIESKE DOMAIN-CONTAINING PROTEIN"/>
    <property type="match status" value="1"/>
</dbReference>
<name>A0A081RPQ6_9ARCH</name>
<evidence type="ECO:0000313" key="7">
    <source>
        <dbReference type="EMBL" id="KEQ57179.1"/>
    </source>
</evidence>
<feature type="domain" description="Rieske" evidence="6">
    <location>
        <begin position="4"/>
        <end position="100"/>
    </location>
</feature>
<proteinExistence type="predicted"/>
<organism evidence="7 8">
    <name type="scientific">Marine Group I thaumarchaeote SCGC AAA799-N04</name>
    <dbReference type="NCBI Taxonomy" id="1502293"/>
    <lineage>
        <taxon>Archaea</taxon>
        <taxon>Nitrososphaerota</taxon>
        <taxon>Marine Group I</taxon>
    </lineage>
</organism>
<keyword evidence="4" id="KW-0411">Iron-sulfur</keyword>
<gene>
    <name evidence="7" type="primary">bedB</name>
    <name evidence="7" type="ORF">AAA799N04_00327</name>
</gene>
<dbReference type="Proteomes" id="UP000028059">
    <property type="component" value="Unassembled WGS sequence"/>
</dbReference>
<dbReference type="PROSITE" id="PS51296">
    <property type="entry name" value="RIESKE"/>
    <property type="match status" value="1"/>
</dbReference>
<keyword evidence="3" id="KW-0408">Iron</keyword>
<keyword evidence="8" id="KW-1185">Reference proteome</keyword>
<dbReference type="EMBL" id="JOKN01000003">
    <property type="protein sequence ID" value="KEQ57179.1"/>
    <property type="molecule type" value="Genomic_DNA"/>
</dbReference>
<comment type="cofactor">
    <cofactor evidence="5">
        <name>[2Fe-2S] cluster</name>
        <dbReference type="ChEBI" id="CHEBI:190135"/>
    </cofactor>
</comment>
<dbReference type="InterPro" id="IPR017941">
    <property type="entry name" value="Rieske_2Fe-2S"/>
</dbReference>
<accession>A0A081RPQ6</accession>
<dbReference type="InterPro" id="IPR036922">
    <property type="entry name" value="Rieske_2Fe-2S_sf"/>
</dbReference>
<dbReference type="PANTHER" id="PTHR21496">
    <property type="entry name" value="FERREDOXIN-RELATED"/>
    <property type="match status" value="1"/>
</dbReference>
<evidence type="ECO:0000259" key="6">
    <source>
        <dbReference type="PROSITE" id="PS51296"/>
    </source>
</evidence>
<sequence length="102" mass="10874">MGKIIAGKTSDIPPGKMIKISIDGRDILVANIDGEYCATDDSCTHSGASLSEGKLDGCVVTCGWHAAEFDCKTGKLVKFPAKIRDLTSYNVTVESDSVFVEM</sequence>
<evidence type="ECO:0000256" key="3">
    <source>
        <dbReference type="ARBA" id="ARBA00023004"/>
    </source>
</evidence>
<evidence type="ECO:0000256" key="5">
    <source>
        <dbReference type="ARBA" id="ARBA00034078"/>
    </source>
</evidence>
<dbReference type="PATRIC" id="fig|1502293.3.peg.308"/>
<dbReference type="GO" id="GO:0051213">
    <property type="term" value="F:dioxygenase activity"/>
    <property type="evidence" value="ECO:0007669"/>
    <property type="project" value="UniProtKB-KW"/>
</dbReference>
<dbReference type="Pfam" id="PF00355">
    <property type="entry name" value="Rieske"/>
    <property type="match status" value="1"/>
</dbReference>
<evidence type="ECO:0000256" key="1">
    <source>
        <dbReference type="ARBA" id="ARBA00022714"/>
    </source>
</evidence>
<dbReference type="SUPFAM" id="SSF50022">
    <property type="entry name" value="ISP domain"/>
    <property type="match status" value="1"/>
</dbReference>
<protein>
    <submittedName>
        <fullName evidence="7">Benzene 12-dioxygenase system ferredoxin subunit protein</fullName>
    </submittedName>
</protein>
<keyword evidence="2" id="KW-0479">Metal-binding</keyword>
<dbReference type="GO" id="GO:0051537">
    <property type="term" value="F:2 iron, 2 sulfur cluster binding"/>
    <property type="evidence" value="ECO:0007669"/>
    <property type="project" value="UniProtKB-KW"/>
</dbReference>
<keyword evidence="7" id="KW-0223">Dioxygenase</keyword>
<dbReference type="FunFam" id="2.102.10.10:FF:000041">
    <property type="entry name" value="Benzene 12-dioxygenase system ferredoxin subunit protein"/>
    <property type="match status" value="1"/>
</dbReference>
<evidence type="ECO:0000256" key="2">
    <source>
        <dbReference type="ARBA" id="ARBA00022723"/>
    </source>
</evidence>
<dbReference type="Gene3D" id="2.102.10.10">
    <property type="entry name" value="Rieske [2Fe-2S] iron-sulphur domain"/>
    <property type="match status" value="1"/>
</dbReference>
<comment type="caution">
    <text evidence="7">The sequence shown here is derived from an EMBL/GenBank/DDBJ whole genome shotgun (WGS) entry which is preliminary data.</text>
</comment>
<dbReference type="GO" id="GO:0046872">
    <property type="term" value="F:metal ion binding"/>
    <property type="evidence" value="ECO:0007669"/>
    <property type="project" value="UniProtKB-KW"/>
</dbReference>
<dbReference type="CDD" id="cd03528">
    <property type="entry name" value="Rieske_RO_ferredoxin"/>
    <property type="match status" value="1"/>
</dbReference>